<gene>
    <name evidence="1" type="ORF">BEMITA_LOCUS287</name>
</gene>
<accession>A0A9P0EYE3</accession>
<dbReference type="PANTHER" id="PTHR46409">
    <property type="entry name" value="HTH PSQ-TYPE DOMAIN-CONTAINING PROTEIN"/>
    <property type="match status" value="1"/>
</dbReference>
<evidence type="ECO:0000313" key="1">
    <source>
        <dbReference type="EMBL" id="CAH0380538.1"/>
    </source>
</evidence>
<sequence length="443" mass="50445">MLGRPVQWCVCMLHGNELPFQHLFEHLDGTRKSPNSYSGPIGKALEDCERLLIVRFEPIPATYLPDIESKDLSSDQRYLLDICSAVSLGQCPDSLRYRSPGKLGKVRWLTCANRVLRLYISTEELSENLITLATFIMKVYAPLWFLIKKESSCSNGGMHVFRAINFSRYLPKKLKKVIDPVIQRNSYFAHPENLLLTMLVDDDEQIRRKAVNLIIKARKIHPKDQIRNFSVPKLNFKAGAYHRMINWKGTKVTPPPLLNHLSNTDLRRLVTSDERRYEPFPCHTQAVERGVKLVTDAAIKVYGAEARDGYIRAKMSDSNRDVVRSCEANLEEAIRIQVEAYRDGDISLGDQMSQTIGMLLEAKAERARAVKRTSGSSGGSLGVSSATPAKRHGRDLGYFSEQAMESIHHDFDQTWKKFKVLEVNPRYRERILCAVCEHNSSHI</sequence>
<name>A0A9P0EYE3_BEMTA</name>
<reference evidence="1" key="1">
    <citation type="submission" date="2021-12" db="EMBL/GenBank/DDBJ databases">
        <authorList>
            <person name="King R."/>
        </authorList>
    </citation>
    <scope>NUCLEOTIDE SEQUENCE</scope>
</reference>
<protein>
    <submittedName>
        <fullName evidence="1">Uncharacterized protein</fullName>
    </submittedName>
</protein>
<dbReference type="AlphaFoldDB" id="A0A9P0EYE3"/>
<dbReference type="Proteomes" id="UP001152759">
    <property type="component" value="Chromosome 1"/>
</dbReference>
<keyword evidence="2" id="KW-1185">Reference proteome</keyword>
<evidence type="ECO:0000313" key="2">
    <source>
        <dbReference type="Proteomes" id="UP001152759"/>
    </source>
</evidence>
<organism evidence="1 2">
    <name type="scientific">Bemisia tabaci</name>
    <name type="common">Sweetpotato whitefly</name>
    <name type="synonym">Aleurodes tabaci</name>
    <dbReference type="NCBI Taxonomy" id="7038"/>
    <lineage>
        <taxon>Eukaryota</taxon>
        <taxon>Metazoa</taxon>
        <taxon>Ecdysozoa</taxon>
        <taxon>Arthropoda</taxon>
        <taxon>Hexapoda</taxon>
        <taxon>Insecta</taxon>
        <taxon>Pterygota</taxon>
        <taxon>Neoptera</taxon>
        <taxon>Paraneoptera</taxon>
        <taxon>Hemiptera</taxon>
        <taxon>Sternorrhyncha</taxon>
        <taxon>Aleyrodoidea</taxon>
        <taxon>Aleyrodidae</taxon>
        <taxon>Aleyrodinae</taxon>
        <taxon>Bemisia</taxon>
    </lineage>
</organism>
<proteinExistence type="predicted"/>
<dbReference type="PANTHER" id="PTHR46409:SF1">
    <property type="entry name" value="HTH PSQ-TYPE DOMAIN-CONTAINING PROTEIN"/>
    <property type="match status" value="1"/>
</dbReference>
<dbReference type="EMBL" id="OU963862">
    <property type="protein sequence ID" value="CAH0380538.1"/>
    <property type="molecule type" value="Genomic_DNA"/>
</dbReference>